<evidence type="ECO:0000256" key="3">
    <source>
        <dbReference type="ARBA" id="ARBA00022741"/>
    </source>
</evidence>
<proteinExistence type="inferred from homology"/>
<keyword evidence="3" id="KW-0547">Nucleotide-binding</keyword>
<evidence type="ECO:0000313" key="7">
    <source>
        <dbReference type="EMBL" id="GAA4881558.1"/>
    </source>
</evidence>
<sequence length="326" mass="33962">MADIGIDLGTGTTVVCHPRDGVVHDEPSVLVEWPTRRGRELLLGTEAAALEGRTPPGARVGRPVRGGAVTDLSLVRTYLHELLRRTSRSRWRARRPHAVLSCPVDATPLERRALVESAEEAGLGHVDLLPAPLAAALGCGLDLTDARVQAVADIGAGTAEIAVFCRGTVLTRRSCRHAGDEMTTAVRTHLREQHGLHLSDAAADALKVGASSTREPLAAEGRDAATGRPRVVTVEVAEVEAAVAPVVRRAVAALGAFLEDLPVAGVPDLFAGGVVLAGGSALAPPVRDDLEAALGFPVKVPERPRTCVAEGLALAGGRPARDIRPA</sequence>
<keyword evidence="8" id="KW-1185">Reference proteome</keyword>
<dbReference type="Proteomes" id="UP001500457">
    <property type="component" value="Unassembled WGS sequence"/>
</dbReference>
<evidence type="ECO:0000256" key="5">
    <source>
        <dbReference type="ARBA" id="ARBA00022960"/>
    </source>
</evidence>
<comment type="similarity">
    <text evidence="6">Belongs to the FtsA/MreB family.</text>
</comment>
<dbReference type="PANTHER" id="PTHR42749:SF1">
    <property type="entry name" value="CELL SHAPE-DETERMINING PROTEIN MREB"/>
    <property type="match status" value="1"/>
</dbReference>
<dbReference type="SUPFAM" id="SSF53067">
    <property type="entry name" value="Actin-like ATPase domain"/>
    <property type="match status" value="2"/>
</dbReference>
<reference evidence="8" key="1">
    <citation type="journal article" date="2019" name="Int. J. Syst. Evol. Microbiol.">
        <title>The Global Catalogue of Microorganisms (GCM) 10K type strain sequencing project: providing services to taxonomists for standard genome sequencing and annotation.</title>
        <authorList>
            <consortium name="The Broad Institute Genomics Platform"/>
            <consortium name="The Broad Institute Genome Sequencing Center for Infectious Disease"/>
            <person name="Wu L."/>
            <person name="Ma J."/>
        </authorList>
    </citation>
    <scope>NUCLEOTIDE SEQUENCE [LARGE SCALE GENOMIC DNA]</scope>
    <source>
        <strain evidence="8">JCM 17983</strain>
    </source>
</reference>
<protein>
    <submittedName>
        <fullName evidence="7">Rod shape-determining protein</fullName>
    </submittedName>
</protein>
<dbReference type="InterPro" id="IPR056546">
    <property type="entry name" value="MreB_MamK-like"/>
</dbReference>
<accession>A0ABP9EL76</accession>
<evidence type="ECO:0000256" key="2">
    <source>
        <dbReference type="ARBA" id="ARBA00022490"/>
    </source>
</evidence>
<keyword evidence="4" id="KW-0067">ATP-binding</keyword>
<dbReference type="InterPro" id="IPR043129">
    <property type="entry name" value="ATPase_NBD"/>
</dbReference>
<evidence type="ECO:0000256" key="6">
    <source>
        <dbReference type="ARBA" id="ARBA00023458"/>
    </source>
</evidence>
<dbReference type="Gene3D" id="3.30.420.40">
    <property type="match status" value="2"/>
</dbReference>
<evidence type="ECO:0000256" key="1">
    <source>
        <dbReference type="ARBA" id="ARBA00004496"/>
    </source>
</evidence>
<comment type="subcellular location">
    <subcellularLocation>
        <location evidence="1">Cytoplasm</location>
    </subcellularLocation>
</comment>
<dbReference type="PANTHER" id="PTHR42749">
    <property type="entry name" value="CELL SHAPE-DETERMINING PROTEIN MREB"/>
    <property type="match status" value="1"/>
</dbReference>
<comment type="caution">
    <text evidence="7">The sequence shown here is derived from an EMBL/GenBank/DDBJ whole genome shotgun (WGS) entry which is preliminary data.</text>
</comment>
<evidence type="ECO:0000256" key="4">
    <source>
        <dbReference type="ARBA" id="ARBA00022840"/>
    </source>
</evidence>
<evidence type="ECO:0000313" key="8">
    <source>
        <dbReference type="Proteomes" id="UP001500457"/>
    </source>
</evidence>
<dbReference type="PRINTS" id="PR01652">
    <property type="entry name" value="SHAPEPROTEIN"/>
</dbReference>
<keyword evidence="5" id="KW-0133">Cell shape</keyword>
<name>A0ABP9EL76_9PSEU</name>
<dbReference type="InterPro" id="IPR004753">
    <property type="entry name" value="MreB"/>
</dbReference>
<keyword evidence="2" id="KW-0963">Cytoplasm</keyword>
<organism evidence="7 8">
    <name type="scientific">Actinomycetospora straminea</name>
    <dbReference type="NCBI Taxonomy" id="663607"/>
    <lineage>
        <taxon>Bacteria</taxon>
        <taxon>Bacillati</taxon>
        <taxon>Actinomycetota</taxon>
        <taxon>Actinomycetes</taxon>
        <taxon>Pseudonocardiales</taxon>
        <taxon>Pseudonocardiaceae</taxon>
        <taxon>Actinomycetospora</taxon>
    </lineage>
</organism>
<dbReference type="RefSeq" id="WP_274234988.1">
    <property type="nucleotide sequence ID" value="NZ_BAABHQ010000010.1"/>
</dbReference>
<dbReference type="Pfam" id="PF06723">
    <property type="entry name" value="MreB_Mbl"/>
    <property type="match status" value="1"/>
</dbReference>
<dbReference type="EMBL" id="BAABHQ010000010">
    <property type="protein sequence ID" value="GAA4881558.1"/>
    <property type="molecule type" value="Genomic_DNA"/>
</dbReference>
<gene>
    <name evidence="7" type="ORF">GCM10023203_36140</name>
</gene>